<proteinExistence type="predicted"/>
<keyword evidence="2" id="KW-1185">Reference proteome</keyword>
<accession>A0ACA9L436</accession>
<dbReference type="EMBL" id="CAJVPW010002597">
    <property type="protein sequence ID" value="CAG8509548.1"/>
    <property type="molecule type" value="Genomic_DNA"/>
</dbReference>
<protein>
    <submittedName>
        <fullName evidence="1">3226_t:CDS:1</fullName>
    </submittedName>
</protein>
<organism evidence="1 2">
    <name type="scientific">Cetraspora pellucida</name>
    <dbReference type="NCBI Taxonomy" id="1433469"/>
    <lineage>
        <taxon>Eukaryota</taxon>
        <taxon>Fungi</taxon>
        <taxon>Fungi incertae sedis</taxon>
        <taxon>Mucoromycota</taxon>
        <taxon>Glomeromycotina</taxon>
        <taxon>Glomeromycetes</taxon>
        <taxon>Diversisporales</taxon>
        <taxon>Gigasporaceae</taxon>
        <taxon>Cetraspora</taxon>
    </lineage>
</organism>
<evidence type="ECO:0000313" key="1">
    <source>
        <dbReference type="EMBL" id="CAG8509548.1"/>
    </source>
</evidence>
<sequence>MPRNNYFSESPLISSDEHINNIQDSIDDLETDNETDIDDNNSSEIGPSLKSNKTTSLPKKRKRRKLKAEV</sequence>
<evidence type="ECO:0000313" key="2">
    <source>
        <dbReference type="Proteomes" id="UP000789366"/>
    </source>
</evidence>
<gene>
    <name evidence="1" type="ORF">SPELUC_LOCUS3411</name>
</gene>
<comment type="caution">
    <text evidence="1">The sequence shown here is derived from an EMBL/GenBank/DDBJ whole genome shotgun (WGS) entry which is preliminary data.</text>
</comment>
<dbReference type="Proteomes" id="UP000789366">
    <property type="component" value="Unassembled WGS sequence"/>
</dbReference>
<reference evidence="1" key="1">
    <citation type="submission" date="2021-06" db="EMBL/GenBank/DDBJ databases">
        <authorList>
            <person name="Kallberg Y."/>
            <person name="Tangrot J."/>
            <person name="Rosling A."/>
        </authorList>
    </citation>
    <scope>NUCLEOTIDE SEQUENCE</scope>
    <source>
        <strain evidence="1">28 12/20/2015</strain>
    </source>
</reference>
<name>A0ACA9L436_9GLOM</name>